<reference evidence="1" key="1">
    <citation type="submission" date="2018-11" db="EMBL/GenBank/DDBJ databases">
        <authorList>
            <consortium name="Pathogen Informatics"/>
        </authorList>
    </citation>
    <scope>NUCLEOTIDE SEQUENCE</scope>
</reference>
<dbReference type="AlphaFoldDB" id="A0A448XQ03"/>
<gene>
    <name evidence="1" type="ORF">PXEA_LOCUS35435</name>
</gene>
<protein>
    <submittedName>
        <fullName evidence="1">Uncharacterized protein</fullName>
    </submittedName>
</protein>
<organism evidence="1 2">
    <name type="scientific">Protopolystoma xenopodis</name>
    <dbReference type="NCBI Taxonomy" id="117903"/>
    <lineage>
        <taxon>Eukaryota</taxon>
        <taxon>Metazoa</taxon>
        <taxon>Spiralia</taxon>
        <taxon>Lophotrochozoa</taxon>
        <taxon>Platyhelminthes</taxon>
        <taxon>Monogenea</taxon>
        <taxon>Polyopisthocotylea</taxon>
        <taxon>Polystomatidea</taxon>
        <taxon>Polystomatidae</taxon>
        <taxon>Protopolystoma</taxon>
    </lineage>
</organism>
<sequence>MALLVCGGRRGVCVRMNRPLLLARLVSPVRSIGLPFFRLIPAKPEWLLFVASASVTVALT</sequence>
<dbReference type="EMBL" id="CAAALY010272004">
    <property type="protein sequence ID" value="VEL41995.1"/>
    <property type="molecule type" value="Genomic_DNA"/>
</dbReference>
<evidence type="ECO:0000313" key="1">
    <source>
        <dbReference type="EMBL" id="VEL41995.1"/>
    </source>
</evidence>
<keyword evidence="2" id="KW-1185">Reference proteome</keyword>
<name>A0A448XQ03_9PLAT</name>
<comment type="caution">
    <text evidence="1">The sequence shown here is derived from an EMBL/GenBank/DDBJ whole genome shotgun (WGS) entry which is preliminary data.</text>
</comment>
<evidence type="ECO:0000313" key="2">
    <source>
        <dbReference type="Proteomes" id="UP000784294"/>
    </source>
</evidence>
<accession>A0A448XQ03</accession>
<dbReference type="Proteomes" id="UP000784294">
    <property type="component" value="Unassembled WGS sequence"/>
</dbReference>
<proteinExistence type="predicted"/>